<evidence type="ECO:0000256" key="3">
    <source>
        <dbReference type="ARBA" id="ARBA00022777"/>
    </source>
</evidence>
<proteinExistence type="inferred from homology"/>
<keyword evidence="6" id="KW-1185">Reference proteome</keyword>
<dbReference type="InterPro" id="IPR029056">
    <property type="entry name" value="Ribokinase-like"/>
</dbReference>
<feature type="domain" description="Carbohydrate kinase PfkB" evidence="4">
    <location>
        <begin position="11"/>
        <end position="298"/>
    </location>
</feature>
<evidence type="ECO:0000256" key="1">
    <source>
        <dbReference type="ARBA" id="ARBA00010688"/>
    </source>
</evidence>
<accession>A0ABS5W5D4</accession>
<dbReference type="InterPro" id="IPR050306">
    <property type="entry name" value="PfkB_Carbo_kinase"/>
</dbReference>
<dbReference type="InterPro" id="IPR002173">
    <property type="entry name" value="Carboh/pur_kinase_PfkB_CS"/>
</dbReference>
<dbReference type="SUPFAM" id="SSF53613">
    <property type="entry name" value="Ribokinase-like"/>
    <property type="match status" value="1"/>
</dbReference>
<reference evidence="5 6" key="1">
    <citation type="submission" date="2021-05" db="EMBL/GenBank/DDBJ databases">
        <title>Croceibacterium sp. LX-88 genome sequence.</title>
        <authorList>
            <person name="Luo X."/>
        </authorList>
    </citation>
    <scope>NUCLEOTIDE SEQUENCE [LARGE SCALE GENOMIC DNA]</scope>
    <source>
        <strain evidence="5 6">LX-88</strain>
    </source>
</reference>
<dbReference type="Proteomes" id="UP000811255">
    <property type="component" value="Unassembled WGS sequence"/>
</dbReference>
<gene>
    <name evidence="5" type="ORF">KK137_11530</name>
</gene>
<dbReference type="RefSeq" id="WP_214536566.1">
    <property type="nucleotide sequence ID" value="NZ_JAHFVK010000002.1"/>
</dbReference>
<dbReference type="CDD" id="cd01166">
    <property type="entry name" value="KdgK"/>
    <property type="match status" value="1"/>
</dbReference>
<sequence>MSGGVEKGFRVVCLGEAMVELTPHQGRWNIYYGGDTLNVALHLTRLNFEVSYVTALGGDPFAGFMRAAWGREGLDVSLVLGVPELTTGLYCIDTDEQGERSFHYWRGQSAARSMFNAPGIDRAVVAAASADLLFFSLISLAILPDEGREAVLSLARQVRERGGKVAFDGNYRPRLWESQEEASVWRNRAAGVADFGLPSLDDEKRNGMPDDAAAILEHWRQCGCGEPVLKLGSAGVMLPDGSIKRPDLQLHPLDTSGAGDAFDAGYLAARLHGLEPAQAAEQGQRLASWVVMRRGAIPERDHSAPYAALAAELAGEGSSRGP</sequence>
<comment type="caution">
    <text evidence="5">The sequence shown here is derived from an EMBL/GenBank/DDBJ whole genome shotgun (WGS) entry which is preliminary data.</text>
</comment>
<dbReference type="Pfam" id="PF00294">
    <property type="entry name" value="PfkB"/>
    <property type="match status" value="1"/>
</dbReference>
<keyword evidence="2" id="KW-0808">Transferase</keyword>
<organism evidence="5 6">
    <name type="scientific">Croceibacterium selenioxidans</name>
    <dbReference type="NCBI Taxonomy" id="2838833"/>
    <lineage>
        <taxon>Bacteria</taxon>
        <taxon>Pseudomonadati</taxon>
        <taxon>Pseudomonadota</taxon>
        <taxon>Alphaproteobacteria</taxon>
        <taxon>Sphingomonadales</taxon>
        <taxon>Erythrobacteraceae</taxon>
        <taxon>Croceibacterium</taxon>
    </lineage>
</organism>
<name>A0ABS5W5D4_9SPHN</name>
<comment type="similarity">
    <text evidence="1">Belongs to the carbohydrate kinase PfkB family.</text>
</comment>
<dbReference type="PANTHER" id="PTHR43085:SF15">
    <property type="entry name" value="2-DEHYDRO-3-DEOXYGLUCONOKINASE"/>
    <property type="match status" value="1"/>
</dbReference>
<dbReference type="PROSITE" id="PS00584">
    <property type="entry name" value="PFKB_KINASES_2"/>
    <property type="match status" value="1"/>
</dbReference>
<keyword evidence="3 5" id="KW-0418">Kinase</keyword>
<dbReference type="EMBL" id="JAHFVK010000002">
    <property type="protein sequence ID" value="MBT2134965.1"/>
    <property type="molecule type" value="Genomic_DNA"/>
</dbReference>
<dbReference type="Gene3D" id="3.40.1190.20">
    <property type="match status" value="1"/>
</dbReference>
<dbReference type="GO" id="GO:0016301">
    <property type="term" value="F:kinase activity"/>
    <property type="evidence" value="ECO:0007669"/>
    <property type="project" value="UniProtKB-KW"/>
</dbReference>
<dbReference type="InterPro" id="IPR011611">
    <property type="entry name" value="PfkB_dom"/>
</dbReference>
<evidence type="ECO:0000256" key="2">
    <source>
        <dbReference type="ARBA" id="ARBA00022679"/>
    </source>
</evidence>
<dbReference type="PANTHER" id="PTHR43085">
    <property type="entry name" value="HEXOKINASE FAMILY MEMBER"/>
    <property type="match status" value="1"/>
</dbReference>
<evidence type="ECO:0000313" key="6">
    <source>
        <dbReference type="Proteomes" id="UP000811255"/>
    </source>
</evidence>
<evidence type="ECO:0000259" key="4">
    <source>
        <dbReference type="Pfam" id="PF00294"/>
    </source>
</evidence>
<protein>
    <submittedName>
        <fullName evidence="5">Sugar kinase</fullName>
    </submittedName>
</protein>
<evidence type="ECO:0000313" key="5">
    <source>
        <dbReference type="EMBL" id="MBT2134965.1"/>
    </source>
</evidence>